<feature type="compositionally biased region" description="Basic and acidic residues" evidence="1">
    <location>
        <begin position="76"/>
        <end position="125"/>
    </location>
</feature>
<accession>A0ABD1R6Z0</accession>
<organism evidence="2 3">
    <name type="scientific">Forsythia ovata</name>
    <dbReference type="NCBI Taxonomy" id="205694"/>
    <lineage>
        <taxon>Eukaryota</taxon>
        <taxon>Viridiplantae</taxon>
        <taxon>Streptophyta</taxon>
        <taxon>Embryophyta</taxon>
        <taxon>Tracheophyta</taxon>
        <taxon>Spermatophyta</taxon>
        <taxon>Magnoliopsida</taxon>
        <taxon>eudicotyledons</taxon>
        <taxon>Gunneridae</taxon>
        <taxon>Pentapetalae</taxon>
        <taxon>asterids</taxon>
        <taxon>lamiids</taxon>
        <taxon>Lamiales</taxon>
        <taxon>Oleaceae</taxon>
        <taxon>Forsythieae</taxon>
        <taxon>Forsythia</taxon>
    </lineage>
</organism>
<feature type="compositionally biased region" description="Pro residues" evidence="1">
    <location>
        <begin position="141"/>
        <end position="152"/>
    </location>
</feature>
<feature type="region of interest" description="Disordered" evidence="1">
    <location>
        <begin position="72"/>
        <end position="152"/>
    </location>
</feature>
<sequence>MAEKKTVMVLKVDLQCPCCYKKIKKILCQIPQISDRMFDEKSNTVIITVICCSPEKIRDKLCRRGGKIIQSIQIKEPPKPKAPEKEPQKPKDPEKPKVVVVEKPKDPEKPKVVVVEKPKDPEKPKGNAPPPAAEKPKADPPKNPAPQPVMPAPGPGHVPVGFPPVYPVNSCCGPCYEGYGGGPCYHGYGVPPPPPQPSYDGYSAYGQGYARPCHVTRCDYFSEENSAGCRIM</sequence>
<dbReference type="PANTHER" id="PTHR47005">
    <property type="entry name" value="HEAVY METAL TRANSPORT/DETOXIFICATION SUPERFAMILY PROTEIN"/>
    <property type="match status" value="1"/>
</dbReference>
<dbReference type="SUPFAM" id="SSF55008">
    <property type="entry name" value="HMA, heavy metal-associated domain"/>
    <property type="match status" value="1"/>
</dbReference>
<comment type="caution">
    <text evidence="2">The sequence shown here is derived from an EMBL/GenBank/DDBJ whole genome shotgun (WGS) entry which is preliminary data.</text>
</comment>
<gene>
    <name evidence="2" type="ORF">Fot_45276</name>
</gene>
<dbReference type="Proteomes" id="UP001604277">
    <property type="component" value="Unassembled WGS sequence"/>
</dbReference>
<keyword evidence="3" id="KW-1185">Reference proteome</keyword>
<evidence type="ECO:0000313" key="2">
    <source>
        <dbReference type="EMBL" id="KAL2483832.1"/>
    </source>
</evidence>
<name>A0ABD1R6Z0_9LAMI</name>
<dbReference type="InterPro" id="IPR036163">
    <property type="entry name" value="HMA_dom_sf"/>
</dbReference>
<protein>
    <submittedName>
        <fullName evidence="2">Heavy metal transport/detoxification superfamily protein</fullName>
    </submittedName>
</protein>
<dbReference type="AlphaFoldDB" id="A0ABD1R6Z0"/>
<dbReference type="EMBL" id="JBFOLJ010000013">
    <property type="protein sequence ID" value="KAL2483832.1"/>
    <property type="molecule type" value="Genomic_DNA"/>
</dbReference>
<proteinExistence type="predicted"/>
<evidence type="ECO:0000313" key="3">
    <source>
        <dbReference type="Proteomes" id="UP001604277"/>
    </source>
</evidence>
<evidence type="ECO:0000256" key="1">
    <source>
        <dbReference type="SAM" id="MobiDB-lite"/>
    </source>
</evidence>
<reference evidence="3" key="1">
    <citation type="submission" date="2024-07" db="EMBL/GenBank/DDBJ databases">
        <title>Two chromosome-level genome assemblies of Korean endemic species Abeliophyllum distichum and Forsythia ovata (Oleaceae).</title>
        <authorList>
            <person name="Jang H."/>
        </authorList>
    </citation>
    <scope>NUCLEOTIDE SEQUENCE [LARGE SCALE GENOMIC DNA]</scope>
</reference>
<dbReference type="PANTHER" id="PTHR47005:SF5">
    <property type="entry name" value="HEAVY METAL TRANSPORT_DETOXIFICATION SUPERFAMILY PROTEIN"/>
    <property type="match status" value="1"/>
</dbReference>